<sequence>MKFEFKNLGPIHQGEIELADLTVLCGKNNTGKTYVTNALYSFFQNWLDLIDWSLPDSIEAEIHHKGIASIDLEKDVISNIDTKQAMKNLSENLSNFFACSPDLFKNVEFNIQFEIKEDWQEYEFSSKTGSPSGEVFLTIKKPKNSKIAEIAWLDSDSAPPLFLLDEYIKKNLFEACFKTTFPEVFIASAERTGASIFRNELNFNKNQLVSLLAEMEKNGNKKFNPFDIARSFKRTYAQSVEHNVDFISYRIENLVKKGQSEFIKKNAYLLAKFQEIAGGVYKYHKDTGVYFQPNGARGVKLGLGEASSAVRSLMIIWFWLNHVAKPNSLLMIDEPELNLHPENQRKLAKFVAALVSAGVRVFMTTHSDYIIRELNTLVMLSCDKPHIQKVRDKFNYDDNDFIKPENIAVYNTTEDLFEVEGSSRRKKMGTIERWDVVEHVGIKIQSFDKEIREMNKVQDALRYGI</sequence>
<dbReference type="PANTHER" id="PTHR43581">
    <property type="entry name" value="ATP/GTP PHOSPHATASE"/>
    <property type="match status" value="1"/>
</dbReference>
<dbReference type="CDD" id="cd00267">
    <property type="entry name" value="ABC_ATPase"/>
    <property type="match status" value="1"/>
</dbReference>
<dbReference type="RefSeq" id="WP_000667205.1">
    <property type="nucleotide sequence ID" value="NZ_CP026761.1"/>
</dbReference>
<organism evidence="2 3">
    <name type="scientific">Acinetobacter baumannii</name>
    <dbReference type="NCBI Taxonomy" id="470"/>
    <lineage>
        <taxon>Bacteria</taxon>
        <taxon>Pseudomonadati</taxon>
        <taxon>Pseudomonadota</taxon>
        <taxon>Gammaproteobacteria</taxon>
        <taxon>Moraxellales</taxon>
        <taxon>Moraxellaceae</taxon>
        <taxon>Acinetobacter</taxon>
        <taxon>Acinetobacter calcoaceticus/baumannii complex</taxon>
    </lineage>
</organism>
<name>A0AAP1W5P4_ACIBA</name>
<evidence type="ECO:0000259" key="1">
    <source>
        <dbReference type="Pfam" id="PF13175"/>
    </source>
</evidence>
<evidence type="ECO:0000313" key="3">
    <source>
        <dbReference type="Proteomes" id="UP000655940"/>
    </source>
</evidence>
<reference evidence="2" key="1">
    <citation type="submission" date="2020-09" db="EMBL/GenBank/DDBJ databases">
        <title>Distribution of Beta-Lactamase Producing Gram-Negative Bacterial Isolates in Isabela River of Santo Domingo, Dominican Republic.</title>
        <authorList>
            <person name="Calderon V."/>
            <person name="Bonnelly R."/>
            <person name="Del Rosario C."/>
            <person name="Duarte A."/>
            <person name="Barauna R."/>
            <person name="Juca Ramos R.T."/>
            <person name="Perdomo O.P."/>
            <person name="Rodriguez De Francisco L.E."/>
            <person name="Franco De Los Santos E.F."/>
        </authorList>
    </citation>
    <scope>NUCLEOTIDE SEQUENCE</scope>
    <source>
        <strain evidence="2">INTEC_BI15</strain>
    </source>
</reference>
<accession>A0AAP1W5P4</accession>
<keyword evidence="2" id="KW-0547">Nucleotide-binding</keyword>
<dbReference type="InterPro" id="IPR027417">
    <property type="entry name" value="P-loop_NTPase"/>
</dbReference>
<dbReference type="Gene3D" id="3.40.50.300">
    <property type="entry name" value="P-loop containing nucleotide triphosphate hydrolases"/>
    <property type="match status" value="1"/>
</dbReference>
<dbReference type="EMBL" id="JACZEI010000001">
    <property type="protein sequence ID" value="MBE0328791.1"/>
    <property type="molecule type" value="Genomic_DNA"/>
</dbReference>
<dbReference type="Proteomes" id="UP000655940">
    <property type="component" value="Unassembled WGS sequence"/>
</dbReference>
<dbReference type="Pfam" id="PF13175">
    <property type="entry name" value="AAA_15"/>
    <property type="match status" value="1"/>
</dbReference>
<evidence type="ECO:0000313" key="2">
    <source>
        <dbReference type="EMBL" id="MBE0328791.1"/>
    </source>
</evidence>
<dbReference type="InterPro" id="IPR051396">
    <property type="entry name" value="Bact_Antivir_Def_Nuclease"/>
</dbReference>
<keyword evidence="2" id="KW-0067">ATP-binding</keyword>
<gene>
    <name evidence="2" type="ORF">IHV20_01270</name>
</gene>
<feature type="domain" description="Endonuclease GajA/Old nuclease/RecF-like AAA" evidence="1">
    <location>
        <begin position="2"/>
        <end position="371"/>
    </location>
</feature>
<protein>
    <submittedName>
        <fullName evidence="2">ATP-binding protein</fullName>
    </submittedName>
</protein>
<dbReference type="SUPFAM" id="SSF52540">
    <property type="entry name" value="P-loop containing nucleoside triphosphate hydrolases"/>
    <property type="match status" value="1"/>
</dbReference>
<dbReference type="GO" id="GO:0005524">
    <property type="term" value="F:ATP binding"/>
    <property type="evidence" value="ECO:0007669"/>
    <property type="project" value="UniProtKB-KW"/>
</dbReference>
<comment type="caution">
    <text evidence="2">The sequence shown here is derived from an EMBL/GenBank/DDBJ whole genome shotgun (WGS) entry which is preliminary data.</text>
</comment>
<dbReference type="PANTHER" id="PTHR43581:SF2">
    <property type="entry name" value="EXCINUCLEASE ATPASE SUBUNIT"/>
    <property type="match status" value="1"/>
</dbReference>
<proteinExistence type="predicted"/>
<dbReference type="AlphaFoldDB" id="A0AAP1W5P4"/>
<dbReference type="InterPro" id="IPR041685">
    <property type="entry name" value="AAA_GajA/Old/RecF-like"/>
</dbReference>